<reference evidence="1" key="1">
    <citation type="submission" date="2020-03" db="EMBL/GenBank/DDBJ databases">
        <title>The deep terrestrial virosphere.</title>
        <authorList>
            <person name="Holmfeldt K."/>
            <person name="Nilsson E."/>
            <person name="Simone D."/>
            <person name="Lopez-Fernandez M."/>
            <person name="Wu X."/>
            <person name="de Brujin I."/>
            <person name="Lundin D."/>
            <person name="Andersson A."/>
            <person name="Bertilsson S."/>
            <person name="Dopson M."/>
        </authorList>
    </citation>
    <scope>NUCLEOTIDE SEQUENCE</scope>
    <source>
        <strain evidence="1">MM171A00115</strain>
        <strain evidence="2">MM171B00172</strain>
    </source>
</reference>
<protein>
    <recommendedName>
        <fullName evidence="3">Tail terminator</fullName>
    </recommendedName>
</protein>
<dbReference type="AlphaFoldDB" id="A0A6M3M6H3"/>
<evidence type="ECO:0008006" key="3">
    <source>
        <dbReference type="Google" id="ProtNLM"/>
    </source>
</evidence>
<organism evidence="1">
    <name type="scientific">viral metagenome</name>
    <dbReference type="NCBI Taxonomy" id="1070528"/>
    <lineage>
        <taxon>unclassified sequences</taxon>
        <taxon>metagenomes</taxon>
        <taxon>organismal metagenomes</taxon>
    </lineage>
</organism>
<evidence type="ECO:0000313" key="1">
    <source>
        <dbReference type="EMBL" id="QJB01295.1"/>
    </source>
</evidence>
<accession>A0A6M3M6H3</accession>
<dbReference type="EMBL" id="MT143707">
    <property type="protein sequence ID" value="QJB01295.1"/>
    <property type="molecule type" value="Genomic_DNA"/>
</dbReference>
<dbReference type="EMBL" id="MT143890">
    <property type="protein sequence ID" value="QJB04779.1"/>
    <property type="molecule type" value="Genomic_DNA"/>
</dbReference>
<evidence type="ECO:0000313" key="2">
    <source>
        <dbReference type="EMBL" id="QJB04779.1"/>
    </source>
</evidence>
<sequence length="146" mass="15647">MAVRDVQSEIIAALQVLLADVGQVEEGDVRTIFDADDASYPDEFIVLQPGGTEEVLGTHPRMPNSVPERAVFNIVLVSKKREYAAGLRAMRLAVKVATAGHLCGLVGVAGITAAGFQPETPTTPGEGRRWAAHVMPLQISYLQPLK</sequence>
<name>A0A6M3M6H3_9ZZZZ</name>
<proteinExistence type="predicted"/>
<gene>
    <name evidence="1" type="ORF">MM171A00115_0048</name>
    <name evidence="2" type="ORF">MM171B00172_0021</name>
</gene>